<keyword evidence="4 8" id="KW-0479">Metal-binding</keyword>
<accession>A0A537IPC4</accession>
<evidence type="ECO:0000256" key="8">
    <source>
        <dbReference type="HAMAP-Rule" id="MF_00265"/>
    </source>
</evidence>
<keyword evidence="8" id="KW-0800">Toxin</keyword>
<evidence type="ECO:0000256" key="2">
    <source>
        <dbReference type="ARBA" id="ARBA00022649"/>
    </source>
</evidence>
<comment type="similarity">
    <text evidence="7 8">Belongs to the PINc/VapC protein family.</text>
</comment>
<dbReference type="HAMAP" id="MF_00265">
    <property type="entry name" value="VapC_Nob1"/>
    <property type="match status" value="1"/>
</dbReference>
<dbReference type="InterPro" id="IPR050556">
    <property type="entry name" value="Type_II_TA_system_RNase"/>
</dbReference>
<feature type="domain" description="PIN" evidence="9">
    <location>
        <begin position="5"/>
        <end position="124"/>
    </location>
</feature>
<evidence type="ECO:0000256" key="4">
    <source>
        <dbReference type="ARBA" id="ARBA00022723"/>
    </source>
</evidence>
<evidence type="ECO:0000256" key="6">
    <source>
        <dbReference type="ARBA" id="ARBA00022842"/>
    </source>
</evidence>
<dbReference type="SUPFAM" id="SSF88723">
    <property type="entry name" value="PIN domain-like"/>
    <property type="match status" value="1"/>
</dbReference>
<proteinExistence type="inferred from homology"/>
<dbReference type="EC" id="3.1.-.-" evidence="8"/>
<dbReference type="InterPro" id="IPR029060">
    <property type="entry name" value="PIN-like_dom_sf"/>
</dbReference>
<dbReference type="GO" id="GO:0090729">
    <property type="term" value="F:toxin activity"/>
    <property type="evidence" value="ECO:0007669"/>
    <property type="project" value="UniProtKB-KW"/>
</dbReference>
<dbReference type="Gene3D" id="3.40.50.1010">
    <property type="entry name" value="5'-nuclease"/>
    <property type="match status" value="1"/>
</dbReference>
<comment type="caution">
    <text evidence="10">The sequence shown here is derived from an EMBL/GenBank/DDBJ whole genome shotgun (WGS) entry which is preliminary data.</text>
</comment>
<dbReference type="Pfam" id="PF01850">
    <property type="entry name" value="PIN"/>
    <property type="match status" value="1"/>
</dbReference>
<feature type="binding site" evidence="8">
    <location>
        <position position="100"/>
    </location>
    <ligand>
        <name>Mg(2+)</name>
        <dbReference type="ChEBI" id="CHEBI:18420"/>
    </ligand>
</feature>
<evidence type="ECO:0000313" key="11">
    <source>
        <dbReference type="Proteomes" id="UP000318834"/>
    </source>
</evidence>
<sequence>MAERYVLDTSAILAFLGNEPGADRVDRLLRGARTGRNEMLVCSITLMELFYTAMRAKGEDAAVRLVALVKAWPLEWVYPDEKMLLQAGRLKASHRLSVADALVAAVARMRGATLVHKDPELENLRGQFELLSLPAREKR</sequence>
<gene>
    <name evidence="8" type="primary">vapC</name>
    <name evidence="10" type="ORF">E6H05_10000</name>
</gene>
<dbReference type="PANTHER" id="PTHR33653:SF1">
    <property type="entry name" value="RIBONUCLEASE VAPC2"/>
    <property type="match status" value="1"/>
</dbReference>
<dbReference type="InterPro" id="IPR002716">
    <property type="entry name" value="PIN_dom"/>
</dbReference>
<evidence type="ECO:0000259" key="9">
    <source>
        <dbReference type="Pfam" id="PF01850"/>
    </source>
</evidence>
<dbReference type="Proteomes" id="UP000318834">
    <property type="component" value="Unassembled WGS sequence"/>
</dbReference>
<comment type="function">
    <text evidence="8">Toxic component of a toxin-antitoxin (TA) system. An RNase.</text>
</comment>
<feature type="binding site" evidence="8">
    <location>
        <position position="8"/>
    </location>
    <ligand>
        <name>Mg(2+)</name>
        <dbReference type="ChEBI" id="CHEBI:18420"/>
    </ligand>
</feature>
<dbReference type="GO" id="GO:0004540">
    <property type="term" value="F:RNA nuclease activity"/>
    <property type="evidence" value="ECO:0007669"/>
    <property type="project" value="InterPro"/>
</dbReference>
<dbReference type="PANTHER" id="PTHR33653">
    <property type="entry name" value="RIBONUCLEASE VAPC2"/>
    <property type="match status" value="1"/>
</dbReference>
<dbReference type="GO" id="GO:0016787">
    <property type="term" value="F:hydrolase activity"/>
    <property type="evidence" value="ECO:0007669"/>
    <property type="project" value="UniProtKB-KW"/>
</dbReference>
<keyword evidence="2 8" id="KW-1277">Toxin-antitoxin system</keyword>
<evidence type="ECO:0000256" key="5">
    <source>
        <dbReference type="ARBA" id="ARBA00022801"/>
    </source>
</evidence>
<evidence type="ECO:0000256" key="1">
    <source>
        <dbReference type="ARBA" id="ARBA00001946"/>
    </source>
</evidence>
<protein>
    <recommendedName>
        <fullName evidence="8">Ribonuclease VapC</fullName>
        <shortName evidence="8">RNase VapC</shortName>
        <ecNumber evidence="8">3.1.-.-</ecNumber>
    </recommendedName>
    <alternativeName>
        <fullName evidence="8">Toxin VapC</fullName>
    </alternativeName>
</protein>
<keyword evidence="6 8" id="KW-0460">Magnesium</keyword>
<dbReference type="AlphaFoldDB" id="A0A537IPC4"/>
<evidence type="ECO:0000256" key="3">
    <source>
        <dbReference type="ARBA" id="ARBA00022722"/>
    </source>
</evidence>
<reference evidence="10 11" key="1">
    <citation type="journal article" date="2019" name="Nat. Microbiol.">
        <title>Mediterranean grassland soil C-N compound turnover is dependent on rainfall and depth, and is mediated by genomically divergent microorganisms.</title>
        <authorList>
            <person name="Diamond S."/>
            <person name="Andeer P.F."/>
            <person name="Li Z."/>
            <person name="Crits-Christoph A."/>
            <person name="Burstein D."/>
            <person name="Anantharaman K."/>
            <person name="Lane K.R."/>
            <person name="Thomas B.C."/>
            <person name="Pan C."/>
            <person name="Northen T.R."/>
            <person name="Banfield J.F."/>
        </authorList>
    </citation>
    <scope>NUCLEOTIDE SEQUENCE [LARGE SCALE GENOMIC DNA]</scope>
    <source>
        <strain evidence="10">NP_8</strain>
    </source>
</reference>
<evidence type="ECO:0000313" key="10">
    <source>
        <dbReference type="EMBL" id="TMI73160.1"/>
    </source>
</evidence>
<organism evidence="10 11">
    <name type="scientific">Candidatus Segetimicrobium genomatis</name>
    <dbReference type="NCBI Taxonomy" id="2569760"/>
    <lineage>
        <taxon>Bacteria</taxon>
        <taxon>Bacillati</taxon>
        <taxon>Candidatus Sysuimicrobiota</taxon>
        <taxon>Candidatus Sysuimicrobiia</taxon>
        <taxon>Candidatus Sysuimicrobiales</taxon>
        <taxon>Candidatus Segetimicrobiaceae</taxon>
        <taxon>Candidatus Segetimicrobium</taxon>
    </lineage>
</organism>
<comment type="cofactor">
    <cofactor evidence="1 8">
        <name>Mg(2+)</name>
        <dbReference type="ChEBI" id="CHEBI:18420"/>
    </cofactor>
</comment>
<name>A0A537IPC4_9BACT</name>
<keyword evidence="3 8" id="KW-0540">Nuclease</keyword>
<keyword evidence="5 8" id="KW-0378">Hydrolase</keyword>
<dbReference type="EMBL" id="VBAP01000074">
    <property type="protein sequence ID" value="TMI73160.1"/>
    <property type="molecule type" value="Genomic_DNA"/>
</dbReference>
<evidence type="ECO:0000256" key="7">
    <source>
        <dbReference type="ARBA" id="ARBA00038093"/>
    </source>
</evidence>
<dbReference type="GO" id="GO:0000287">
    <property type="term" value="F:magnesium ion binding"/>
    <property type="evidence" value="ECO:0007669"/>
    <property type="project" value="UniProtKB-UniRule"/>
</dbReference>
<dbReference type="InterPro" id="IPR022907">
    <property type="entry name" value="VapC_family"/>
</dbReference>